<sequence>MTRTSNQLEPPFQTSVPHQQKPNSPAASAWAPDPPRHAQRAPGPHSRGPPSKPGFIKTDLRKTFGPPRYDWACLPGGFSVESGFEPGTLRTWGLTTRPPRPFTFNFNIFLKLVLSTIFNNAFLYTGSPLK</sequence>
<evidence type="ECO:0000256" key="1">
    <source>
        <dbReference type="SAM" id="MobiDB-lite"/>
    </source>
</evidence>
<proteinExistence type="predicted"/>
<keyword evidence="4" id="KW-1185">Reference proteome</keyword>
<gene>
    <name evidence="3" type="ORF">AVEN_216565_1</name>
    <name evidence="2" type="ORF">AVEN_46986_1</name>
</gene>
<dbReference type="Proteomes" id="UP000499080">
    <property type="component" value="Unassembled WGS sequence"/>
</dbReference>
<organism evidence="3 4">
    <name type="scientific">Araneus ventricosus</name>
    <name type="common">Orbweaver spider</name>
    <name type="synonym">Epeira ventricosa</name>
    <dbReference type="NCBI Taxonomy" id="182803"/>
    <lineage>
        <taxon>Eukaryota</taxon>
        <taxon>Metazoa</taxon>
        <taxon>Ecdysozoa</taxon>
        <taxon>Arthropoda</taxon>
        <taxon>Chelicerata</taxon>
        <taxon>Arachnida</taxon>
        <taxon>Araneae</taxon>
        <taxon>Araneomorphae</taxon>
        <taxon>Entelegynae</taxon>
        <taxon>Araneoidea</taxon>
        <taxon>Araneidae</taxon>
        <taxon>Araneus</taxon>
    </lineage>
</organism>
<feature type="compositionally biased region" description="Polar residues" evidence="1">
    <location>
        <begin position="1"/>
        <end position="21"/>
    </location>
</feature>
<feature type="region of interest" description="Disordered" evidence="1">
    <location>
        <begin position="1"/>
        <end position="61"/>
    </location>
</feature>
<name>A0A4Y2WB99_ARAVE</name>
<evidence type="ECO:0000313" key="4">
    <source>
        <dbReference type="Proteomes" id="UP000499080"/>
    </source>
</evidence>
<dbReference type="AlphaFoldDB" id="A0A4Y2WB99"/>
<feature type="compositionally biased region" description="Low complexity" evidence="1">
    <location>
        <begin position="22"/>
        <end position="31"/>
    </location>
</feature>
<comment type="caution">
    <text evidence="3">The sequence shown here is derived from an EMBL/GenBank/DDBJ whole genome shotgun (WGS) entry which is preliminary data.</text>
</comment>
<dbReference type="EMBL" id="BGPR01058576">
    <property type="protein sequence ID" value="GBO34725.1"/>
    <property type="molecule type" value="Genomic_DNA"/>
</dbReference>
<evidence type="ECO:0000313" key="3">
    <source>
        <dbReference type="EMBL" id="GBO34725.1"/>
    </source>
</evidence>
<dbReference type="EMBL" id="BGPR01002744">
    <property type="protein sequence ID" value="GBM78283.1"/>
    <property type="molecule type" value="Genomic_DNA"/>
</dbReference>
<accession>A0A4Y2WB99</accession>
<protein>
    <submittedName>
        <fullName evidence="3">Uncharacterized protein</fullName>
    </submittedName>
</protein>
<evidence type="ECO:0000313" key="2">
    <source>
        <dbReference type="EMBL" id="GBM78283.1"/>
    </source>
</evidence>
<reference evidence="3 4" key="1">
    <citation type="journal article" date="2019" name="Sci. Rep.">
        <title>Orb-weaving spider Araneus ventricosus genome elucidates the spidroin gene catalogue.</title>
        <authorList>
            <person name="Kono N."/>
            <person name="Nakamura H."/>
            <person name="Ohtoshi R."/>
            <person name="Moran D.A.P."/>
            <person name="Shinohara A."/>
            <person name="Yoshida Y."/>
            <person name="Fujiwara M."/>
            <person name="Mori M."/>
            <person name="Tomita M."/>
            <person name="Arakawa K."/>
        </authorList>
    </citation>
    <scope>NUCLEOTIDE SEQUENCE [LARGE SCALE GENOMIC DNA]</scope>
</reference>